<dbReference type="EMBL" id="LAVV01010287">
    <property type="protein sequence ID" value="KNZ49270.1"/>
    <property type="molecule type" value="Genomic_DNA"/>
</dbReference>
<gene>
    <name evidence="3" type="ORF">VP01_510g7</name>
</gene>
<keyword evidence="2" id="KW-1133">Transmembrane helix</keyword>
<evidence type="ECO:0000313" key="4">
    <source>
        <dbReference type="Proteomes" id="UP000037035"/>
    </source>
</evidence>
<dbReference type="Proteomes" id="UP000037035">
    <property type="component" value="Unassembled WGS sequence"/>
</dbReference>
<feature type="region of interest" description="Disordered" evidence="1">
    <location>
        <begin position="1"/>
        <end position="20"/>
    </location>
</feature>
<evidence type="ECO:0000256" key="2">
    <source>
        <dbReference type="SAM" id="Phobius"/>
    </source>
</evidence>
<evidence type="ECO:0000256" key="1">
    <source>
        <dbReference type="SAM" id="MobiDB-lite"/>
    </source>
</evidence>
<comment type="caution">
    <text evidence="3">The sequence shown here is derived from an EMBL/GenBank/DDBJ whole genome shotgun (WGS) entry which is preliminary data.</text>
</comment>
<feature type="transmembrane region" description="Helical" evidence="2">
    <location>
        <begin position="452"/>
        <end position="475"/>
    </location>
</feature>
<keyword evidence="2" id="KW-0812">Transmembrane</keyword>
<evidence type="ECO:0000313" key="3">
    <source>
        <dbReference type="EMBL" id="KNZ49270.1"/>
    </source>
</evidence>
<dbReference type="VEuPathDB" id="FungiDB:VP01_510g7"/>
<reference evidence="3 4" key="1">
    <citation type="submission" date="2015-08" db="EMBL/GenBank/DDBJ databases">
        <title>Next Generation Sequencing and Analysis of the Genome of Puccinia sorghi L Schw, the Causal Agent of Maize Common Rust.</title>
        <authorList>
            <person name="Rochi L."/>
            <person name="Burguener G."/>
            <person name="Darino M."/>
            <person name="Turjanski A."/>
            <person name="Kreff E."/>
            <person name="Dieguez M.J."/>
            <person name="Sacco F."/>
        </authorList>
    </citation>
    <scope>NUCLEOTIDE SEQUENCE [LARGE SCALE GENOMIC DNA]</scope>
    <source>
        <strain evidence="3 4">RO10H11247</strain>
    </source>
</reference>
<accession>A0A0L6UN56</accession>
<dbReference type="AlphaFoldDB" id="A0A0L6UN56"/>
<organism evidence="3 4">
    <name type="scientific">Puccinia sorghi</name>
    <dbReference type="NCBI Taxonomy" id="27349"/>
    <lineage>
        <taxon>Eukaryota</taxon>
        <taxon>Fungi</taxon>
        <taxon>Dikarya</taxon>
        <taxon>Basidiomycota</taxon>
        <taxon>Pucciniomycotina</taxon>
        <taxon>Pucciniomycetes</taxon>
        <taxon>Pucciniales</taxon>
        <taxon>Pucciniaceae</taxon>
        <taxon>Puccinia</taxon>
    </lineage>
</organism>
<name>A0A0L6UN56_9BASI</name>
<sequence>MILFNTRGAGLSKNKGRRGISAESTTRPLFLQNLQHEWQFIPIQSIQEKRLMLYKLKQTMVQDETIMASFDVRIILLRLESLKLPHLSLPLFKVYQLFPNILYIKYLVLKGLSPDLYSLCKGGCKIVLYTFKITSSQHIRADFHSLYQRRNILPGSVLLFDVWYITNMKREERVKKKSAVLHSVRCLQTNKKVLPIRTFHHSKKKNSFCFDAECLSLPATKAMDHGSGRDLRVILVTKYKNNPWMWGFTPEVHNKKILASSSLSIPISPIFTTSIKVFDFDANELSNQDNPNASRSFLKQSWVLNHFQDSANFTSAVCQVMIKIFKCSTVEKRERKEKKREKFQQNMNTSASKYFLLISRNNMFLLKTPQMGMEREWFSLISCFITAGFEVQGPVSKQKPLVQIPYTCVWNSIYLPLGTHPRPAWHSATLAWVKWACVSSLGWSQIIAHSQFLLLFLLSNVFTFLFPISFSWMILMPQSWKILVLRLRKTRSRLLS</sequence>
<protein>
    <submittedName>
        <fullName evidence="3">Uncharacterized protein</fullName>
    </submittedName>
</protein>
<keyword evidence="4" id="KW-1185">Reference proteome</keyword>
<proteinExistence type="predicted"/>
<keyword evidence="2" id="KW-0472">Membrane</keyword>